<feature type="binding site" evidence="5">
    <location>
        <begin position="149"/>
        <end position="156"/>
    </location>
    <ligand>
        <name>ADP</name>
        <dbReference type="ChEBI" id="CHEBI:456216"/>
    </ligand>
</feature>
<dbReference type="EC" id="2.7.11.32" evidence="5"/>
<name>A0A1G8S7F7_9BACI</name>
<evidence type="ECO:0000313" key="7">
    <source>
        <dbReference type="Proteomes" id="UP000199017"/>
    </source>
</evidence>
<evidence type="ECO:0000256" key="4">
    <source>
        <dbReference type="ARBA" id="ARBA00022777"/>
    </source>
</evidence>
<dbReference type="PANTHER" id="PTHR31756:SF3">
    <property type="entry name" value="PYRUVATE, PHOSPHATE DIKINASE REGULATORY PROTEIN 1, CHLOROPLASTIC"/>
    <property type="match status" value="1"/>
</dbReference>
<dbReference type="GO" id="GO:0043531">
    <property type="term" value="F:ADP binding"/>
    <property type="evidence" value="ECO:0007669"/>
    <property type="project" value="UniProtKB-UniRule"/>
</dbReference>
<dbReference type="STRING" id="930129.SAMN05216352_1442"/>
<organism evidence="6 7">
    <name type="scientific">Alteribacillus bidgolensis</name>
    <dbReference type="NCBI Taxonomy" id="930129"/>
    <lineage>
        <taxon>Bacteria</taxon>
        <taxon>Bacillati</taxon>
        <taxon>Bacillota</taxon>
        <taxon>Bacilli</taxon>
        <taxon>Bacillales</taxon>
        <taxon>Bacillaceae</taxon>
        <taxon>Alteribacillus</taxon>
    </lineage>
</organism>
<dbReference type="GO" id="GO:0005524">
    <property type="term" value="F:ATP binding"/>
    <property type="evidence" value="ECO:0007669"/>
    <property type="project" value="InterPro"/>
</dbReference>
<evidence type="ECO:0000313" key="6">
    <source>
        <dbReference type="EMBL" id="SDJ25149.1"/>
    </source>
</evidence>
<dbReference type="OrthoDB" id="9782201at2"/>
<dbReference type="Proteomes" id="UP000199017">
    <property type="component" value="Unassembled WGS sequence"/>
</dbReference>
<dbReference type="EMBL" id="FNDU01000044">
    <property type="protein sequence ID" value="SDJ25149.1"/>
    <property type="molecule type" value="Genomic_DNA"/>
</dbReference>
<dbReference type="Pfam" id="PF03618">
    <property type="entry name" value="Kinase-PPPase"/>
    <property type="match status" value="1"/>
</dbReference>
<comment type="catalytic activity">
    <reaction evidence="5">
        <text>N(tele)-phospho-L-histidyl/O-phospho-L-threonyl-[pyruvate, phosphate dikinase] + phosphate + H(+) = N(tele)-phospho-L-histidyl/L-threonyl-[pyruvate, phosphate dikinase] + diphosphate</text>
        <dbReference type="Rhea" id="RHEA:43696"/>
        <dbReference type="Rhea" id="RHEA-COMP:10650"/>
        <dbReference type="Rhea" id="RHEA-COMP:10651"/>
        <dbReference type="ChEBI" id="CHEBI:15378"/>
        <dbReference type="ChEBI" id="CHEBI:30013"/>
        <dbReference type="ChEBI" id="CHEBI:33019"/>
        <dbReference type="ChEBI" id="CHEBI:43474"/>
        <dbReference type="ChEBI" id="CHEBI:61977"/>
        <dbReference type="ChEBI" id="CHEBI:83586"/>
        <dbReference type="EC" id="2.7.4.27"/>
    </reaction>
</comment>
<sequence length="273" mass="30758">MSSTNNQPIVYLLSDLIGETAELAVKAAASQFNLDELELIRIQYVEDKETIMEIISLAKEQRAIIAYTLVVPEIKDYLVQQAASQSVTAINIMGLIIKQMQQLLYQTPDTVHQLGDEYFRKIDAIEFINKYDDGRDPKGILKADVVLIGISRTSKTPISQYLANKQIKVANVPIVPEVRPPEELFQVSENKCFGLFITPDKLADIRKERLLTLGLNSDSTYANIERIKEELDYFEEIAQRIGCRVIDVSNRAIEESSNLIANSLGEKPKNVIL</sequence>
<gene>
    <name evidence="6" type="ORF">SAMN05216352_1442</name>
</gene>
<dbReference type="RefSeq" id="WP_091588497.1">
    <property type="nucleotide sequence ID" value="NZ_FNDU01000044.1"/>
</dbReference>
<dbReference type="GO" id="GO:0004674">
    <property type="term" value="F:protein serine/threonine kinase activity"/>
    <property type="evidence" value="ECO:0007669"/>
    <property type="project" value="UniProtKB-UniRule"/>
</dbReference>
<dbReference type="InterPro" id="IPR026565">
    <property type="entry name" value="PPDK_reg"/>
</dbReference>
<dbReference type="InterPro" id="IPR005177">
    <property type="entry name" value="Kinase-pyrophosphorylase"/>
</dbReference>
<dbReference type="PANTHER" id="PTHR31756">
    <property type="entry name" value="PYRUVATE, PHOSPHATE DIKINASE REGULATORY PROTEIN 1, CHLOROPLASTIC"/>
    <property type="match status" value="1"/>
</dbReference>
<comment type="catalytic activity">
    <reaction evidence="5">
        <text>N(tele)-phospho-L-histidyl/L-threonyl-[pyruvate, phosphate dikinase] + ADP = N(tele)-phospho-L-histidyl/O-phospho-L-threonyl-[pyruvate, phosphate dikinase] + AMP + H(+)</text>
        <dbReference type="Rhea" id="RHEA:43692"/>
        <dbReference type="Rhea" id="RHEA-COMP:10650"/>
        <dbReference type="Rhea" id="RHEA-COMP:10651"/>
        <dbReference type="ChEBI" id="CHEBI:15378"/>
        <dbReference type="ChEBI" id="CHEBI:30013"/>
        <dbReference type="ChEBI" id="CHEBI:61977"/>
        <dbReference type="ChEBI" id="CHEBI:83586"/>
        <dbReference type="ChEBI" id="CHEBI:456215"/>
        <dbReference type="ChEBI" id="CHEBI:456216"/>
        <dbReference type="EC" id="2.7.11.32"/>
    </reaction>
</comment>
<accession>A0A1G8S7F7</accession>
<keyword evidence="3 5" id="KW-0547">Nucleotide-binding</keyword>
<evidence type="ECO:0000256" key="2">
    <source>
        <dbReference type="ARBA" id="ARBA00022679"/>
    </source>
</evidence>
<dbReference type="EC" id="2.7.4.27" evidence="5"/>
<proteinExistence type="inferred from homology"/>
<reference evidence="6 7" key="1">
    <citation type="submission" date="2016-10" db="EMBL/GenBank/DDBJ databases">
        <authorList>
            <person name="de Groot N.N."/>
        </authorList>
    </citation>
    <scope>NUCLEOTIDE SEQUENCE [LARGE SCALE GENOMIC DNA]</scope>
    <source>
        <strain evidence="7">P4B,CCM 7963,CECT 7998,DSM 25260,IBRC-M 10614,KCTC 13821</strain>
    </source>
</reference>
<comment type="similarity">
    <text evidence="5">Belongs to the pyruvate, phosphate/water dikinase regulatory protein family. PDRP subfamily.</text>
</comment>
<keyword evidence="7" id="KW-1185">Reference proteome</keyword>
<evidence type="ECO:0000256" key="3">
    <source>
        <dbReference type="ARBA" id="ARBA00022741"/>
    </source>
</evidence>
<evidence type="ECO:0000256" key="5">
    <source>
        <dbReference type="HAMAP-Rule" id="MF_00921"/>
    </source>
</evidence>
<evidence type="ECO:0000256" key="1">
    <source>
        <dbReference type="ARBA" id="ARBA00022527"/>
    </source>
</evidence>
<protein>
    <recommendedName>
        <fullName evidence="5">Putative pyruvate, phosphate dikinase regulatory protein</fullName>
        <shortName evidence="5">PPDK regulatory protein</shortName>
        <ecNumber evidence="5">2.7.11.32</ecNumber>
        <ecNumber evidence="5">2.7.4.27</ecNumber>
    </recommendedName>
</protein>
<dbReference type="GO" id="GO:0016776">
    <property type="term" value="F:phosphotransferase activity, phosphate group as acceptor"/>
    <property type="evidence" value="ECO:0007669"/>
    <property type="project" value="UniProtKB-UniRule"/>
</dbReference>
<dbReference type="NCBIfam" id="NF003742">
    <property type="entry name" value="PRK05339.1"/>
    <property type="match status" value="1"/>
</dbReference>
<comment type="function">
    <text evidence="5">Bifunctional serine/threonine kinase and phosphorylase involved in the regulation of the pyruvate, phosphate dikinase (PPDK) by catalyzing its phosphorylation/dephosphorylation.</text>
</comment>
<keyword evidence="1 5" id="KW-0723">Serine/threonine-protein kinase</keyword>
<dbReference type="AlphaFoldDB" id="A0A1G8S7F7"/>
<keyword evidence="4 5" id="KW-0418">Kinase</keyword>
<dbReference type="HAMAP" id="MF_00921">
    <property type="entry name" value="PDRP"/>
    <property type="match status" value="1"/>
</dbReference>
<keyword evidence="2 5" id="KW-0808">Transferase</keyword>